<keyword evidence="3" id="KW-1185">Reference proteome</keyword>
<evidence type="ECO:0000313" key="3">
    <source>
        <dbReference type="Proteomes" id="UP000521868"/>
    </source>
</evidence>
<dbReference type="InterPro" id="IPR050483">
    <property type="entry name" value="CoA-transferase_III_domain"/>
</dbReference>
<dbReference type="AlphaFoldDB" id="A0A7X6DKM3"/>
<dbReference type="InterPro" id="IPR003673">
    <property type="entry name" value="CoA-Trfase_fam_III"/>
</dbReference>
<sequence length="401" mass="44035">MIERNIDDRPFAGIRVFDATQGVAGPHATMLLALNGADVIKVEPVEGDWCRVLGKTIAQESVNFYSVNRGKRSVAYDAKSDAGRQIAERLGRSCDIFVESFRPGVAAKMGLGYEAMAEHNPALIYASVSGFGQRGPYSRRPTVDGLIQAYSGLMVMNKTEDGKPYRIAMIVVDVLTGLYAYQAIASTFVRRLRFGRGAFLDINMLQAAAAFQAAKIMEFVESDGKPAPLYVPAGMFGTADGYIVVSGMRDQHFAALCGVIGRSELSRDPRWPTQQARVDHGDEINRELRKEFAKEPTDYWLKALHDAGVFAEKVRSYGDWLQEEQVRAMGAYSWVDHDAFGRLPVAHVPGILPGGDRPSADAAPLLGEHSRSILRDLGFSEEWIAQQVASGAVRETERKEG</sequence>
<dbReference type="PANTHER" id="PTHR48207:SF4">
    <property type="entry name" value="BLL6097 PROTEIN"/>
    <property type="match status" value="1"/>
</dbReference>
<reference evidence="2 3" key="1">
    <citation type="journal article" date="2020" name="Nature">
        <title>Bacterial chemolithoautotrophy via manganese oxidation.</title>
        <authorList>
            <person name="Yu H."/>
            <person name="Leadbetter J.R."/>
        </authorList>
    </citation>
    <scope>NUCLEOTIDE SEQUENCE [LARGE SCALE GENOMIC DNA]</scope>
    <source>
        <strain evidence="2 3">RBP-1</strain>
    </source>
</reference>
<evidence type="ECO:0000256" key="1">
    <source>
        <dbReference type="ARBA" id="ARBA00022679"/>
    </source>
</evidence>
<dbReference type="InterPro" id="IPR044855">
    <property type="entry name" value="CoA-Trfase_III_dom3_sf"/>
</dbReference>
<gene>
    <name evidence="2" type="ORF">RAMLITH_24070</name>
</gene>
<dbReference type="Gene3D" id="3.30.1540.10">
    <property type="entry name" value="formyl-coa transferase, domain 3"/>
    <property type="match status" value="1"/>
</dbReference>
<dbReference type="PANTHER" id="PTHR48207">
    <property type="entry name" value="SUCCINATE--HYDROXYMETHYLGLUTARATE COA-TRANSFERASE"/>
    <property type="match status" value="1"/>
</dbReference>
<proteinExistence type="predicted"/>
<dbReference type="SUPFAM" id="SSF89796">
    <property type="entry name" value="CoA-transferase family III (CaiB/BaiF)"/>
    <property type="match status" value="1"/>
</dbReference>
<name>A0A7X6DKM3_9BURK</name>
<accession>A0A7X6DKM3</accession>
<dbReference type="EMBL" id="VTOX01000013">
    <property type="protein sequence ID" value="NKE68900.1"/>
    <property type="molecule type" value="Genomic_DNA"/>
</dbReference>
<keyword evidence="1 2" id="KW-0808">Transferase</keyword>
<protein>
    <submittedName>
        <fullName evidence="2">CoA transferase</fullName>
    </submittedName>
</protein>
<dbReference type="Proteomes" id="UP000521868">
    <property type="component" value="Unassembled WGS sequence"/>
</dbReference>
<dbReference type="InterPro" id="IPR023606">
    <property type="entry name" value="CoA-Trfase_III_dom_1_sf"/>
</dbReference>
<comment type="caution">
    <text evidence="2">The sequence shown here is derived from an EMBL/GenBank/DDBJ whole genome shotgun (WGS) entry which is preliminary data.</text>
</comment>
<dbReference type="GO" id="GO:0008410">
    <property type="term" value="F:CoA-transferase activity"/>
    <property type="evidence" value="ECO:0007669"/>
    <property type="project" value="TreeGrafter"/>
</dbReference>
<dbReference type="RefSeq" id="WP_168110033.1">
    <property type="nucleotide sequence ID" value="NZ_VTOX01000013.1"/>
</dbReference>
<organism evidence="2 3">
    <name type="scientific">Ramlibacter lithotrophicus</name>
    <dbReference type="NCBI Taxonomy" id="2606681"/>
    <lineage>
        <taxon>Bacteria</taxon>
        <taxon>Pseudomonadati</taxon>
        <taxon>Pseudomonadota</taxon>
        <taxon>Betaproteobacteria</taxon>
        <taxon>Burkholderiales</taxon>
        <taxon>Comamonadaceae</taxon>
        <taxon>Ramlibacter</taxon>
    </lineage>
</organism>
<dbReference type="Pfam" id="PF02515">
    <property type="entry name" value="CoA_transf_3"/>
    <property type="match status" value="1"/>
</dbReference>
<evidence type="ECO:0000313" key="2">
    <source>
        <dbReference type="EMBL" id="NKE68900.1"/>
    </source>
</evidence>
<dbReference type="Gene3D" id="3.40.50.10540">
    <property type="entry name" value="Crotonobetainyl-coa:carnitine coa-transferase, domain 1"/>
    <property type="match status" value="1"/>
</dbReference>